<evidence type="ECO:0000313" key="2">
    <source>
        <dbReference type="Proteomes" id="UP000266861"/>
    </source>
</evidence>
<gene>
    <name evidence="1" type="ORF">Glove_360g166</name>
</gene>
<sequence length="78" mass="9458">MQHYTVLHSSKCSTTDSEYSWQCPSMTQMIWMHKQETRYNRSSFRHEEIVVIVEIAENFLHSLWDFCFLFYCLVNISI</sequence>
<proteinExistence type="predicted"/>
<protein>
    <submittedName>
        <fullName evidence="1">Uncharacterized protein</fullName>
    </submittedName>
</protein>
<accession>A0A397HA68</accession>
<evidence type="ECO:0000313" key="1">
    <source>
        <dbReference type="EMBL" id="RHZ59952.1"/>
    </source>
</evidence>
<reference evidence="1 2" key="1">
    <citation type="submission" date="2018-08" db="EMBL/GenBank/DDBJ databases">
        <title>Genome and evolution of the arbuscular mycorrhizal fungus Diversispora epigaea (formerly Glomus versiforme) and its bacterial endosymbionts.</title>
        <authorList>
            <person name="Sun X."/>
            <person name="Fei Z."/>
            <person name="Harrison M."/>
        </authorList>
    </citation>
    <scope>NUCLEOTIDE SEQUENCE [LARGE SCALE GENOMIC DNA]</scope>
    <source>
        <strain evidence="1 2">IT104</strain>
    </source>
</reference>
<name>A0A397HA68_9GLOM</name>
<keyword evidence="2" id="KW-1185">Reference proteome</keyword>
<comment type="caution">
    <text evidence="1">The sequence shown here is derived from an EMBL/GenBank/DDBJ whole genome shotgun (WGS) entry which is preliminary data.</text>
</comment>
<dbReference type="Proteomes" id="UP000266861">
    <property type="component" value="Unassembled WGS sequence"/>
</dbReference>
<dbReference type="AlphaFoldDB" id="A0A397HA68"/>
<dbReference type="EMBL" id="PQFF01000327">
    <property type="protein sequence ID" value="RHZ59952.1"/>
    <property type="molecule type" value="Genomic_DNA"/>
</dbReference>
<organism evidence="1 2">
    <name type="scientific">Diversispora epigaea</name>
    <dbReference type="NCBI Taxonomy" id="1348612"/>
    <lineage>
        <taxon>Eukaryota</taxon>
        <taxon>Fungi</taxon>
        <taxon>Fungi incertae sedis</taxon>
        <taxon>Mucoromycota</taxon>
        <taxon>Glomeromycotina</taxon>
        <taxon>Glomeromycetes</taxon>
        <taxon>Diversisporales</taxon>
        <taxon>Diversisporaceae</taxon>
        <taxon>Diversispora</taxon>
    </lineage>
</organism>